<organism evidence="8 9">
    <name type="scientific">Aspergillus foetidus slow virus 1</name>
    <dbReference type="NCBI Taxonomy" id="1087070"/>
    <lineage>
        <taxon>Viruses</taxon>
        <taxon>Riboviria</taxon>
        <taxon>Orthornavirae</taxon>
        <taxon>Duplornaviricota</taxon>
        <taxon>Chrymotiviricetes</taxon>
        <taxon>Ghabrivirales</taxon>
        <taxon>Alphatotivirineae</taxon>
        <taxon>Pseudototiviridae</taxon>
        <taxon>Victorivirus</taxon>
        <taxon>Victorivirus jyuni</taxon>
    </lineage>
</organism>
<dbReference type="GO" id="GO:0003723">
    <property type="term" value="F:RNA binding"/>
    <property type="evidence" value="ECO:0007669"/>
    <property type="project" value="InterPro"/>
</dbReference>
<evidence type="ECO:0000256" key="3">
    <source>
        <dbReference type="ARBA" id="ARBA00022679"/>
    </source>
</evidence>
<comment type="catalytic activity">
    <reaction evidence="6 7">
        <text>RNA(n) + a ribonucleoside 5'-triphosphate = RNA(n+1) + diphosphate</text>
        <dbReference type="Rhea" id="RHEA:21248"/>
        <dbReference type="Rhea" id="RHEA-COMP:14527"/>
        <dbReference type="Rhea" id="RHEA-COMP:17342"/>
        <dbReference type="ChEBI" id="CHEBI:33019"/>
        <dbReference type="ChEBI" id="CHEBI:61557"/>
        <dbReference type="ChEBI" id="CHEBI:140395"/>
        <dbReference type="EC" id="2.7.7.48"/>
    </reaction>
</comment>
<dbReference type="GO" id="GO:0000166">
    <property type="term" value="F:nucleotide binding"/>
    <property type="evidence" value="ECO:0007669"/>
    <property type="project" value="UniProtKB-KW"/>
</dbReference>
<keyword evidence="2 7" id="KW-0696">RNA-directed RNA polymerase</keyword>
<evidence type="ECO:0000256" key="5">
    <source>
        <dbReference type="ARBA" id="ARBA00022741"/>
    </source>
</evidence>
<dbReference type="EMBL" id="HE588147">
    <property type="protein sequence ID" value="CCD33024.1"/>
    <property type="molecule type" value="Genomic_RNA"/>
</dbReference>
<reference evidence="8 9" key="1">
    <citation type="journal article" date="2013" name="Arch. Virol.">
        <title>The complete nucleotide sequence of a totivirus from Aspergillus foetidus.</title>
        <authorList>
            <person name="Kozlakidis Z."/>
            <person name="Herrero N."/>
            <person name="Coutts R.H."/>
        </authorList>
    </citation>
    <scope>NUCLEOTIDE SEQUENCE [LARGE SCALE GENOMIC DNA]</scope>
</reference>
<gene>
    <name evidence="8" type="primary">RdRp</name>
</gene>
<keyword evidence="9" id="KW-1185">Reference proteome</keyword>
<evidence type="ECO:0000256" key="1">
    <source>
        <dbReference type="ARBA" id="ARBA00010455"/>
    </source>
</evidence>
<dbReference type="InterPro" id="IPR043502">
    <property type="entry name" value="DNA/RNA_pol_sf"/>
</dbReference>
<dbReference type="RefSeq" id="YP_009508249.1">
    <property type="nucleotide sequence ID" value="NC_038928.1"/>
</dbReference>
<dbReference type="SUPFAM" id="SSF56672">
    <property type="entry name" value="DNA/RNA polymerases"/>
    <property type="match status" value="1"/>
</dbReference>
<sequence length="839" mass="92089">MDIQTRISEFGRIGTYLFGLINGTDFMDQINSHGTYVAKLIALRNSMSSLRERHALLPAAASLLLLPFPLQVELSIGDVLLLLRSAFNLSYGTTIQAAISSNAIPEILSDNLAGRARRIVTLVTQRPDFREKYFPVKKHPGAQTKANVHLAGLVRSAVVLHGRGIIGRVLLATAGRLTDDQASSLLIYGSGLLPTFGALGWAIATHMVLYPDDAKALNGALKALGTNSTPYGCLLVEANTLQGRGVGAIDMREKARERCDPDFIQKSVVSANFDELREHVRAVITTELSGRDVKMPTLSDFWTSRWAWCVNGSETAKSDEVLGLDPKAYKRTHTRSYRRMAAESVRDEPISTWDGTTYASASPKLEAGKTRAIFACDTRSYFAFSWCLNAVQKAWRNSRVLLDPGIGGHLGMVNRIRHAQRGGGVNLMLDFDDFNSQHHTVAMQIVFDELCKYIGAPDWYRHVLVNSFTRTHVSIDGRWELVQGTLMSGHRGTTFINSVLNAAYIRMAVGGPYFDSLLSLHTGDDVYIRANTLGDCDYILNRCRDYGCRLNPAKQSVGYYGAEFLRVAIRGERAYGYFARGVSGFVNGNWTSSDPLSLTEGLSSAIASCRTLINRSGDASLADLLGPAIRYRRGLTTRQTIQLLRGTLSLEGSPVFNTNYIIRNLRVEGVDKETVPIDNRWKRYATTDYLTDHLSPVEVEAIHLAKTDPGPLMIASGYRKGLNLDDKGTPSQVRFRPLPPRLATGFASASQLTARRAEPGCLAKYPVLSLIAGRLTDDELRHLVAMEGGNNTTSDIRKEAFGESPTSKNIIGFLSYADAAALSKVTSSGNIFTSISVRV</sequence>
<dbReference type="Proteomes" id="UP000240484">
    <property type="component" value="Segment"/>
</dbReference>
<dbReference type="Pfam" id="PF02123">
    <property type="entry name" value="RdRP_4"/>
    <property type="match status" value="1"/>
</dbReference>
<dbReference type="GO" id="GO:0003968">
    <property type="term" value="F:RNA-directed RNA polymerase activity"/>
    <property type="evidence" value="ECO:0007669"/>
    <property type="project" value="UniProtKB-KW"/>
</dbReference>
<evidence type="ECO:0000256" key="6">
    <source>
        <dbReference type="ARBA" id="ARBA00048744"/>
    </source>
</evidence>
<accession>I7HZB6</accession>
<dbReference type="GO" id="GO:0006351">
    <property type="term" value="P:DNA-templated transcription"/>
    <property type="evidence" value="ECO:0007669"/>
    <property type="project" value="InterPro"/>
</dbReference>
<dbReference type="InterPro" id="IPR001795">
    <property type="entry name" value="RNA-dir_pol_luteovirus"/>
</dbReference>
<comment type="similarity">
    <text evidence="1">Belongs to the totiviridae RNA-directed RNA polymerase family.</text>
</comment>
<evidence type="ECO:0000313" key="9">
    <source>
        <dbReference type="Proteomes" id="UP000240484"/>
    </source>
</evidence>
<evidence type="ECO:0000256" key="7">
    <source>
        <dbReference type="RuleBase" id="RU364050"/>
    </source>
</evidence>
<protein>
    <recommendedName>
        <fullName evidence="7">RNA-directed RNA polymerase</fullName>
        <ecNumber evidence="7">2.7.7.48</ecNumber>
    </recommendedName>
</protein>
<keyword evidence="4 7" id="KW-0548">Nucleotidyltransferase</keyword>
<keyword evidence="3 7" id="KW-0808">Transferase</keyword>
<keyword evidence="5 7" id="KW-0547">Nucleotide-binding</keyword>
<dbReference type="OrthoDB" id="9167at10239"/>
<keyword evidence="7" id="KW-0693">Viral RNA replication</keyword>
<evidence type="ECO:0000256" key="2">
    <source>
        <dbReference type="ARBA" id="ARBA00022484"/>
    </source>
</evidence>
<dbReference type="KEGG" id="vg:37619602"/>
<evidence type="ECO:0000313" key="8">
    <source>
        <dbReference type="EMBL" id="CCD33024.1"/>
    </source>
</evidence>
<dbReference type="EC" id="2.7.7.48" evidence="7"/>
<name>I7HZB6_9VIRU</name>
<dbReference type="GeneID" id="37619602"/>
<evidence type="ECO:0000256" key="4">
    <source>
        <dbReference type="ARBA" id="ARBA00022695"/>
    </source>
</evidence>
<proteinExistence type="inferred from homology"/>